<comment type="caution">
    <text evidence="1">The sequence shown here is derived from an EMBL/GenBank/DDBJ whole genome shotgun (WGS) entry which is preliminary data.</text>
</comment>
<sequence>RDVDPIKEINPWMDEISQFPVDVSI</sequence>
<dbReference type="AlphaFoldDB" id="A0A2K3KVB5"/>
<evidence type="ECO:0000313" key="1">
    <source>
        <dbReference type="EMBL" id="PNX70222.1"/>
    </source>
</evidence>
<evidence type="ECO:0000313" key="2">
    <source>
        <dbReference type="Proteomes" id="UP000236291"/>
    </source>
</evidence>
<gene>
    <name evidence="1" type="ORF">L195_g057184</name>
</gene>
<protein>
    <submittedName>
        <fullName evidence="1">Uncharacterized protein</fullName>
    </submittedName>
</protein>
<proteinExistence type="predicted"/>
<reference evidence="1 2" key="1">
    <citation type="journal article" date="2014" name="Am. J. Bot.">
        <title>Genome assembly and annotation for red clover (Trifolium pratense; Fabaceae).</title>
        <authorList>
            <person name="Istvanek J."/>
            <person name="Jaros M."/>
            <person name="Krenek A."/>
            <person name="Repkova J."/>
        </authorList>
    </citation>
    <scope>NUCLEOTIDE SEQUENCE [LARGE SCALE GENOMIC DNA]</scope>
    <source>
        <strain evidence="2">cv. Tatra</strain>
        <tissue evidence="1">Young leaves</tissue>
    </source>
</reference>
<reference evidence="1 2" key="2">
    <citation type="journal article" date="2017" name="Front. Plant Sci.">
        <title>Gene Classification and Mining of Molecular Markers Useful in Red Clover (Trifolium pratense) Breeding.</title>
        <authorList>
            <person name="Istvanek J."/>
            <person name="Dluhosova J."/>
            <person name="Dluhos P."/>
            <person name="Patkova L."/>
            <person name="Nedelnik J."/>
            <person name="Repkova J."/>
        </authorList>
    </citation>
    <scope>NUCLEOTIDE SEQUENCE [LARGE SCALE GENOMIC DNA]</scope>
    <source>
        <strain evidence="2">cv. Tatra</strain>
        <tissue evidence="1">Young leaves</tissue>
    </source>
</reference>
<organism evidence="1 2">
    <name type="scientific">Trifolium pratense</name>
    <name type="common">Red clover</name>
    <dbReference type="NCBI Taxonomy" id="57577"/>
    <lineage>
        <taxon>Eukaryota</taxon>
        <taxon>Viridiplantae</taxon>
        <taxon>Streptophyta</taxon>
        <taxon>Embryophyta</taxon>
        <taxon>Tracheophyta</taxon>
        <taxon>Spermatophyta</taxon>
        <taxon>Magnoliopsida</taxon>
        <taxon>eudicotyledons</taxon>
        <taxon>Gunneridae</taxon>
        <taxon>Pentapetalae</taxon>
        <taxon>rosids</taxon>
        <taxon>fabids</taxon>
        <taxon>Fabales</taxon>
        <taxon>Fabaceae</taxon>
        <taxon>Papilionoideae</taxon>
        <taxon>50 kb inversion clade</taxon>
        <taxon>NPAAA clade</taxon>
        <taxon>Hologalegina</taxon>
        <taxon>IRL clade</taxon>
        <taxon>Trifolieae</taxon>
        <taxon>Trifolium</taxon>
    </lineage>
</organism>
<accession>A0A2K3KVB5</accession>
<feature type="non-terminal residue" evidence="1">
    <location>
        <position position="1"/>
    </location>
</feature>
<dbReference type="Proteomes" id="UP000236291">
    <property type="component" value="Unassembled WGS sequence"/>
</dbReference>
<dbReference type="EMBL" id="ASHM01111923">
    <property type="protein sequence ID" value="PNX70222.1"/>
    <property type="molecule type" value="Genomic_DNA"/>
</dbReference>
<name>A0A2K3KVB5_TRIPR</name>